<evidence type="ECO:0000313" key="8">
    <source>
        <dbReference type="Proteomes" id="UP000245845"/>
    </source>
</evidence>
<proteinExistence type="predicted"/>
<keyword evidence="8" id="KW-1185">Reference proteome</keyword>
<feature type="transmembrane region" description="Helical" evidence="6">
    <location>
        <begin position="284"/>
        <end position="306"/>
    </location>
</feature>
<keyword evidence="2" id="KW-1003">Cell membrane</keyword>
<feature type="transmembrane region" description="Helical" evidence="6">
    <location>
        <begin position="171"/>
        <end position="191"/>
    </location>
</feature>
<dbReference type="AlphaFoldDB" id="A0A2Y9B8K4"/>
<evidence type="ECO:0000256" key="1">
    <source>
        <dbReference type="ARBA" id="ARBA00004651"/>
    </source>
</evidence>
<dbReference type="PIRSF" id="PIRSF006060">
    <property type="entry name" value="AA_transporter"/>
    <property type="match status" value="1"/>
</dbReference>
<evidence type="ECO:0000313" key="7">
    <source>
        <dbReference type="EMBL" id="PWJ31901.1"/>
    </source>
</evidence>
<dbReference type="PANTHER" id="PTHR42770">
    <property type="entry name" value="AMINO ACID TRANSPORTER-RELATED"/>
    <property type="match status" value="1"/>
</dbReference>
<evidence type="ECO:0000256" key="6">
    <source>
        <dbReference type="SAM" id="Phobius"/>
    </source>
</evidence>
<feature type="transmembrane region" description="Helical" evidence="6">
    <location>
        <begin position="91"/>
        <end position="119"/>
    </location>
</feature>
<feature type="transmembrane region" description="Helical" evidence="6">
    <location>
        <begin position="20"/>
        <end position="41"/>
    </location>
</feature>
<dbReference type="OrthoDB" id="178667at2"/>
<feature type="transmembrane region" description="Helical" evidence="6">
    <location>
        <begin position="203"/>
        <end position="221"/>
    </location>
</feature>
<dbReference type="Proteomes" id="UP000245845">
    <property type="component" value="Unassembled WGS sequence"/>
</dbReference>
<accession>A0A2Y9B8K4</accession>
<keyword evidence="3 6" id="KW-0812">Transmembrane</keyword>
<feature type="transmembrane region" description="Helical" evidence="6">
    <location>
        <begin position="364"/>
        <end position="385"/>
    </location>
</feature>
<dbReference type="Gene3D" id="1.20.1740.10">
    <property type="entry name" value="Amino acid/polyamine transporter I"/>
    <property type="match status" value="1"/>
</dbReference>
<gene>
    <name evidence="7" type="ORF">A8806_101188</name>
</gene>
<dbReference type="InterPro" id="IPR050367">
    <property type="entry name" value="APC_superfamily"/>
</dbReference>
<evidence type="ECO:0000256" key="3">
    <source>
        <dbReference type="ARBA" id="ARBA00022692"/>
    </source>
</evidence>
<dbReference type="InterPro" id="IPR002293">
    <property type="entry name" value="AA/rel_permease1"/>
</dbReference>
<feature type="transmembrane region" description="Helical" evidence="6">
    <location>
        <begin position="405"/>
        <end position="422"/>
    </location>
</feature>
<comment type="subcellular location">
    <subcellularLocation>
        <location evidence="1">Cell membrane</location>
        <topology evidence="1">Multi-pass membrane protein</topology>
    </subcellularLocation>
</comment>
<feature type="transmembrane region" description="Helical" evidence="6">
    <location>
        <begin position="47"/>
        <end position="70"/>
    </location>
</feature>
<comment type="caution">
    <text evidence="7">The sequence shown here is derived from an EMBL/GenBank/DDBJ whole genome shotgun (WGS) entry which is preliminary data.</text>
</comment>
<organism evidence="7 8">
    <name type="scientific">Faecalicatena orotica</name>
    <dbReference type="NCBI Taxonomy" id="1544"/>
    <lineage>
        <taxon>Bacteria</taxon>
        <taxon>Bacillati</taxon>
        <taxon>Bacillota</taxon>
        <taxon>Clostridia</taxon>
        <taxon>Lachnospirales</taxon>
        <taxon>Lachnospiraceae</taxon>
        <taxon>Faecalicatena</taxon>
    </lineage>
</organism>
<feature type="transmembrane region" description="Helical" evidence="6">
    <location>
        <begin position="139"/>
        <end position="159"/>
    </location>
</feature>
<dbReference type="EMBL" id="QGDL01000001">
    <property type="protein sequence ID" value="PWJ31901.1"/>
    <property type="molecule type" value="Genomic_DNA"/>
</dbReference>
<keyword evidence="4 6" id="KW-1133">Transmembrane helix</keyword>
<dbReference type="PANTHER" id="PTHR42770:SF7">
    <property type="entry name" value="MEMBRANE PROTEIN"/>
    <property type="match status" value="1"/>
</dbReference>
<dbReference type="Pfam" id="PF13520">
    <property type="entry name" value="AA_permease_2"/>
    <property type="match status" value="1"/>
</dbReference>
<name>A0A2Y9B8K4_9FIRM</name>
<evidence type="ECO:0000256" key="4">
    <source>
        <dbReference type="ARBA" id="ARBA00022989"/>
    </source>
</evidence>
<protein>
    <submittedName>
        <fullName evidence="7">Amino acid/polyamine/organocation transporter (APC superfamily)</fullName>
    </submittedName>
</protein>
<keyword evidence="5 6" id="KW-0472">Membrane</keyword>
<dbReference type="GO" id="GO:0005886">
    <property type="term" value="C:plasma membrane"/>
    <property type="evidence" value="ECO:0007669"/>
    <property type="project" value="UniProtKB-SubCell"/>
</dbReference>
<dbReference type="GO" id="GO:0022857">
    <property type="term" value="F:transmembrane transporter activity"/>
    <property type="evidence" value="ECO:0007669"/>
    <property type="project" value="InterPro"/>
</dbReference>
<evidence type="ECO:0000256" key="5">
    <source>
        <dbReference type="ARBA" id="ARBA00023136"/>
    </source>
</evidence>
<dbReference type="RefSeq" id="WP_109729284.1">
    <property type="nucleotide sequence ID" value="NZ_BAAACK010000007.1"/>
</dbReference>
<evidence type="ECO:0000256" key="2">
    <source>
        <dbReference type="ARBA" id="ARBA00022475"/>
    </source>
</evidence>
<sequence>MSSPKTQKSKFDRVLGKKDVFSIAFGAMIGWSWVVMAGQWIMKAGTAGAMLAFVMGGIMIMFVGLTYAELTSAMPQCGGEQIFSLRALGPNWSFLCTWAIILGYVGVVAFEACALPTVLEYIAPGIMKGYMYSVEGFEIYGTWVAIGVVSSIIITIVNYIGVKPAAFMQGVFTFVIVGIGIVLMFGSALKGDITHTKPLFDNGFGGLLSVAVMTPFMFVGFDVIPQAAEEIAIPFRQIGKVILISIASAVAWYALIILAVSLMMSKGEMQNSVLVTADAMKKAYGGYNIMANILIIGGMAGILSSWNSFFMGGSRAIYALAEAKCLPDFLTKIHPKYKTPSNAVLLIGTISCIAPFFGRAMMEWLTNAGGVGAVTAYLMVSVSFLVLRRKEPRLSRPYKVRTPRFVGFMAIALSGLMLVLYMPGMPSGLNVPEWIIIGIWALLGIVFYAYAKRKFPEFGRVLNIDLKEVQTGDD</sequence>
<feature type="transmembrane region" description="Helical" evidence="6">
    <location>
        <begin position="241"/>
        <end position="264"/>
    </location>
</feature>
<feature type="transmembrane region" description="Helical" evidence="6">
    <location>
        <begin position="434"/>
        <end position="451"/>
    </location>
</feature>
<reference evidence="7 8" key="1">
    <citation type="submission" date="2018-05" db="EMBL/GenBank/DDBJ databases">
        <title>The Hungate 1000. A catalogue of reference genomes from the rumen microbiome.</title>
        <authorList>
            <person name="Kelly W."/>
        </authorList>
    </citation>
    <scope>NUCLEOTIDE SEQUENCE [LARGE SCALE GENOMIC DNA]</scope>
    <source>
        <strain evidence="7 8">NLAE-zl-C242</strain>
    </source>
</reference>
<feature type="transmembrane region" description="Helical" evidence="6">
    <location>
        <begin position="342"/>
        <end position="358"/>
    </location>
</feature>